<dbReference type="CDD" id="cd10446">
    <property type="entry name" value="GIY-YIG_unchar_1"/>
    <property type="match status" value="1"/>
</dbReference>
<name>A0A126UZI2_9RHOB</name>
<accession>A0A126UZI2</accession>
<dbReference type="AlphaFoldDB" id="A0A126UZI2"/>
<reference evidence="1 2" key="1">
    <citation type="submission" date="2016-02" db="EMBL/GenBank/DDBJ databases">
        <title>Complete genome sequence of Halocynthiibacter arcticus PAMC 20958t from arctic marine sediment.</title>
        <authorList>
            <person name="Lee Y.M."/>
            <person name="Baek K."/>
            <person name="Lee H.K."/>
            <person name="Shin S.C."/>
        </authorList>
    </citation>
    <scope>NUCLEOTIDE SEQUENCE [LARGE SCALE GENOMIC DNA]</scope>
    <source>
        <strain evidence="1">PAMC 20958</strain>
    </source>
</reference>
<dbReference type="Proteomes" id="UP000070371">
    <property type="component" value="Chromosome"/>
</dbReference>
<keyword evidence="2" id="KW-1185">Reference proteome</keyword>
<dbReference type="STRING" id="1579316.RC74_06945"/>
<sequence>MEIPLSQIWQPTDLKQYKVHFARWNGDNQPFRVLARSMTEWQDWQAWYPSKNDFNRPYIFALAQLPEAKDYWMFGGIWKVLGTKTNSNGCKYYDVALDEELQGFVGRLKLQREHKQRGTRLKLEGQYEHFIVSELLSAKYTGRAFPGYGSVNLSFQELESLIAHSRQDWATALGHVKGVYLITDINSQRRYVGSAYGELGVWARWSTYANLGHGGNAGMRKLLEDHDLDYCRRYFKFTLLEHLDARTDDSVVLNREGYWKQVLDTRHTETGLNLN</sequence>
<dbReference type="InterPro" id="IPR035901">
    <property type="entry name" value="GIY-YIG_endonuc_sf"/>
</dbReference>
<evidence type="ECO:0008006" key="3">
    <source>
        <dbReference type="Google" id="ProtNLM"/>
    </source>
</evidence>
<dbReference type="SUPFAM" id="SSF82771">
    <property type="entry name" value="GIY-YIG endonuclease"/>
    <property type="match status" value="1"/>
</dbReference>
<organism evidence="1 2">
    <name type="scientific">Falsihalocynthiibacter arcticus</name>
    <dbReference type="NCBI Taxonomy" id="1579316"/>
    <lineage>
        <taxon>Bacteria</taxon>
        <taxon>Pseudomonadati</taxon>
        <taxon>Pseudomonadota</taxon>
        <taxon>Alphaproteobacteria</taxon>
        <taxon>Rhodobacterales</taxon>
        <taxon>Roseobacteraceae</taxon>
        <taxon>Falsihalocynthiibacter</taxon>
    </lineage>
</organism>
<protein>
    <recommendedName>
        <fullName evidence="3">GIY-YIG domain-containing protein</fullName>
    </recommendedName>
</protein>
<dbReference type="OrthoDB" id="89044at2"/>
<evidence type="ECO:0000313" key="2">
    <source>
        <dbReference type="Proteomes" id="UP000070371"/>
    </source>
</evidence>
<dbReference type="RefSeq" id="WP_039003988.1">
    <property type="nucleotide sequence ID" value="NZ_CP014327.1"/>
</dbReference>
<dbReference type="Gene3D" id="3.40.1440.10">
    <property type="entry name" value="GIY-YIG endonuclease"/>
    <property type="match status" value="1"/>
</dbReference>
<evidence type="ECO:0000313" key="1">
    <source>
        <dbReference type="EMBL" id="AML51046.1"/>
    </source>
</evidence>
<gene>
    <name evidence="1" type="ORF">RC74_06945</name>
</gene>
<dbReference type="KEGG" id="hat:RC74_06945"/>
<dbReference type="EMBL" id="CP014327">
    <property type="protein sequence ID" value="AML51046.1"/>
    <property type="molecule type" value="Genomic_DNA"/>
</dbReference>
<proteinExistence type="predicted"/>